<comment type="similarity">
    <text evidence="1">Belongs to the myoviridae tail sheath protein family.</text>
</comment>
<dbReference type="InterPro" id="IPR020287">
    <property type="entry name" value="Tail_sheath_C"/>
</dbReference>
<organism evidence="6 7">
    <name type="scientific">Monoglobus pectinilyticus</name>
    <dbReference type="NCBI Taxonomy" id="1981510"/>
    <lineage>
        <taxon>Bacteria</taxon>
        <taxon>Bacillati</taxon>
        <taxon>Bacillota</taxon>
        <taxon>Clostridia</taxon>
        <taxon>Monoglobales</taxon>
        <taxon>Monoglobaceae</taxon>
        <taxon>Monoglobus</taxon>
    </lineage>
</organism>
<sequence length="449" mass="49273">MAGGTFLTKNKVRPGAYVNIAAEAKTSGSISDRGIVVLPMDIDWGAKLTVINSGDNTFSTLGYDISDPKMLLVREALKNASKVYVYRMNSGKDDTEKAKAIIRGITATAKYFGELGNAITIEVLEELKGEESTGYYNVKTSVGSKLVDSQRIKTVNDLSANDWVTFSGALADEPAAESIKLTGGKNGTVDSYADFMEYIQTLNFNTAAFPINEEDAAKILPLVKEYIERLREDEGIKVQAVVPYFESVGGMNYEGIIQVYNGFIMADGTEIDKVKATAWVAGTAAGAAVNESNTYKKYDGALEASPLLLNSEIIELIGQGMWLFTGSDGNVRVETDINSFTEFSAVKPRGFSKNRVIRVIDSIGNDIKDIFESMYIGKVDNSEQGRNLFKKEVLQYFETMQNINAIQNFDPDSDVIVEQGDELDQVICDCYIQPVDSMEKLYMSVTLSI</sequence>
<dbReference type="Proteomes" id="UP000235589">
    <property type="component" value="Chromosome"/>
</dbReference>
<dbReference type="Gene3D" id="3.30.360.90">
    <property type="match status" value="1"/>
</dbReference>
<evidence type="ECO:0000313" key="6">
    <source>
        <dbReference type="EMBL" id="AUO18821.1"/>
    </source>
</evidence>
<dbReference type="InterPro" id="IPR054564">
    <property type="entry name" value="Gp18_domIII_N"/>
</dbReference>
<evidence type="ECO:0000259" key="2">
    <source>
        <dbReference type="Pfam" id="PF04984"/>
    </source>
</evidence>
<feature type="domain" description="Tail sheath protein C-terminal" evidence="4">
    <location>
        <begin position="349"/>
        <end position="447"/>
    </location>
</feature>
<dbReference type="Pfam" id="PF17482">
    <property type="entry name" value="Phage_sheath_1C"/>
    <property type="match status" value="1"/>
</dbReference>
<evidence type="ECO:0000259" key="5">
    <source>
        <dbReference type="Pfam" id="PF22671"/>
    </source>
</evidence>
<feature type="domain" description="Phage tail sheath protein-like beta-sandwich" evidence="3">
    <location>
        <begin position="95"/>
        <end position="185"/>
    </location>
</feature>
<name>A0A2K9P0M9_9FIRM</name>
<dbReference type="Pfam" id="PF04984">
    <property type="entry name" value="Phage_sheath_1"/>
    <property type="match status" value="1"/>
</dbReference>
<dbReference type="Gene3D" id="3.30.1370.220">
    <property type="match status" value="1"/>
</dbReference>
<proteinExistence type="inferred from homology"/>
<evidence type="ECO:0000259" key="3">
    <source>
        <dbReference type="Pfam" id="PF17481"/>
    </source>
</evidence>
<dbReference type="InterPro" id="IPR035089">
    <property type="entry name" value="Phage_sheath_subtilisin"/>
</dbReference>
<dbReference type="AlphaFoldDB" id="A0A2K9P0M9"/>
<dbReference type="Pfam" id="PF17481">
    <property type="entry name" value="Phage_sheath_domII"/>
    <property type="match status" value="1"/>
</dbReference>
<accession>A0A2K9P0M9</accession>
<dbReference type="Gene3D" id="2.60.40.4290">
    <property type="match status" value="1"/>
</dbReference>
<dbReference type="Pfam" id="PF22671">
    <property type="entry name" value="Gp18_domIII_N"/>
    <property type="match status" value="1"/>
</dbReference>
<dbReference type="InterPro" id="IPR035326">
    <property type="entry name" value="Beta_sandwich_Seath"/>
</dbReference>
<feature type="domain" description="Tail sheath protein Gp18-like" evidence="5">
    <location>
        <begin position="33"/>
        <end position="87"/>
    </location>
</feature>
<keyword evidence="7" id="KW-1185">Reference proteome</keyword>
<reference evidence="6 7" key="1">
    <citation type="submission" date="2017-04" db="EMBL/GenBank/DDBJ databases">
        <title>Monoglobus pectinilyticus 14 draft genome.</title>
        <authorList>
            <person name="Kim C."/>
            <person name="Rosendale D.I."/>
            <person name="Kelly W.J."/>
            <person name="Tannock G.W."/>
            <person name="Patchett M.L."/>
            <person name="Jordens J.Z."/>
        </authorList>
    </citation>
    <scope>NUCLEOTIDE SEQUENCE [LARGE SCALE GENOMIC DNA]</scope>
    <source>
        <strain evidence="6 7">14</strain>
    </source>
</reference>
<dbReference type="RefSeq" id="WP_102365074.1">
    <property type="nucleotide sequence ID" value="NZ_CP020991.1"/>
</dbReference>
<dbReference type="OrthoDB" id="89060at2"/>
<feature type="domain" description="Tail sheath protein subtilisin-like" evidence="2">
    <location>
        <begin position="188"/>
        <end position="339"/>
    </location>
</feature>
<dbReference type="EMBL" id="CP020991">
    <property type="protein sequence ID" value="AUO18821.1"/>
    <property type="molecule type" value="Genomic_DNA"/>
</dbReference>
<dbReference type="KEGG" id="mpec:B9O19_00638"/>
<evidence type="ECO:0000256" key="1">
    <source>
        <dbReference type="ARBA" id="ARBA00008005"/>
    </source>
</evidence>
<dbReference type="GeneID" id="98062065"/>
<evidence type="ECO:0000259" key="4">
    <source>
        <dbReference type="Pfam" id="PF17482"/>
    </source>
</evidence>
<dbReference type="Gene3D" id="3.40.50.11790">
    <property type="match status" value="1"/>
</dbReference>
<evidence type="ECO:0000313" key="7">
    <source>
        <dbReference type="Proteomes" id="UP000235589"/>
    </source>
</evidence>
<protein>
    <submittedName>
        <fullName evidence="6">Phage tail fiber protein</fullName>
    </submittedName>
</protein>
<gene>
    <name evidence="6" type="ORF">B9O19_00638</name>
</gene>
<dbReference type="Gene3D" id="3.30.1490.360">
    <property type="match status" value="1"/>
</dbReference>